<organism evidence="5 6">
    <name type="scientific">Durusdinium trenchii</name>
    <dbReference type="NCBI Taxonomy" id="1381693"/>
    <lineage>
        <taxon>Eukaryota</taxon>
        <taxon>Sar</taxon>
        <taxon>Alveolata</taxon>
        <taxon>Dinophyceae</taxon>
        <taxon>Suessiales</taxon>
        <taxon>Symbiodiniaceae</taxon>
        <taxon>Durusdinium</taxon>
    </lineage>
</organism>
<name>A0ABP0KEZ3_9DINO</name>
<dbReference type="Pfam" id="PF01535">
    <property type="entry name" value="PPR"/>
    <property type="match status" value="2"/>
</dbReference>
<keyword evidence="4" id="KW-0812">Transmembrane</keyword>
<keyword evidence="6" id="KW-1185">Reference proteome</keyword>
<reference evidence="5 6" key="1">
    <citation type="submission" date="2024-02" db="EMBL/GenBank/DDBJ databases">
        <authorList>
            <person name="Chen Y."/>
            <person name="Shah S."/>
            <person name="Dougan E. K."/>
            <person name="Thang M."/>
            <person name="Chan C."/>
        </authorList>
    </citation>
    <scope>NUCLEOTIDE SEQUENCE [LARGE SCALE GENOMIC DNA]</scope>
</reference>
<dbReference type="PANTHER" id="PTHR47447">
    <property type="entry name" value="OS03G0856100 PROTEIN"/>
    <property type="match status" value="1"/>
</dbReference>
<proteinExistence type="predicted"/>
<dbReference type="EMBL" id="CAXAMN010008480">
    <property type="protein sequence ID" value="CAK9025377.1"/>
    <property type="molecule type" value="Genomic_DNA"/>
</dbReference>
<dbReference type="Pfam" id="PF12854">
    <property type="entry name" value="PPR_1"/>
    <property type="match status" value="1"/>
</dbReference>
<feature type="repeat" description="PPR" evidence="2">
    <location>
        <begin position="206"/>
        <end position="240"/>
    </location>
</feature>
<evidence type="ECO:0000256" key="1">
    <source>
        <dbReference type="ARBA" id="ARBA00022737"/>
    </source>
</evidence>
<dbReference type="Pfam" id="PF13041">
    <property type="entry name" value="PPR_2"/>
    <property type="match status" value="2"/>
</dbReference>
<feature type="repeat" description="PPR" evidence="2">
    <location>
        <begin position="396"/>
        <end position="430"/>
    </location>
</feature>
<sequence length="500" mass="55093">MDKPYTETVKEGKNKKAIHLSVLLALVALAFGLDQLLFGSFETASLKQLCGSAADLLVGCALAVLALQAYLWQSKKPSQKDQKGQKSRLERPDGKSEAFKAAQTQLNRDLDKASQNGEAKRLVTMLKKFEAEHGLPDALSYNLVLRAHAKNGSYKDAGEWILRMEEMGKATVCSYNTMLDAYAKAGKSRACETWLQRMLDKGQQPNVISFATVIHSFARHGDETSASRWQTKMLEMGVEPDTVSYNSLIHACGVKGNIQSAEAWLEDMLSRNLQASTTTFASLIDACAKAGDLEKAEKWMEASSEDRLQRAEFWHSKMLEMGVAPNLHTYSALINACAKAGKADEAEKWLLDLEGSGLQSDSIVYGSVMDACGKAGDCEKALAMFKRMRSRGIRAHVVTYSALARPFAYRGKWQQVEDIAVEMQKEGLKPNEFFIYAQLLAYATAKPKETQRAESCICEAIHAGVVPNQHIFGGLARAVGRKRATELLESLGHKIQSHKG</sequence>
<keyword evidence="1" id="KW-0677">Repeat</keyword>
<dbReference type="Gene3D" id="1.25.40.10">
    <property type="entry name" value="Tetratricopeptide repeat domain"/>
    <property type="match status" value="3"/>
</dbReference>
<feature type="repeat" description="PPR" evidence="2">
    <location>
        <begin position="326"/>
        <end position="360"/>
    </location>
</feature>
<evidence type="ECO:0000256" key="4">
    <source>
        <dbReference type="SAM" id="Phobius"/>
    </source>
</evidence>
<dbReference type="Proteomes" id="UP001642484">
    <property type="component" value="Unassembled WGS sequence"/>
</dbReference>
<accession>A0ABP0KEZ3</accession>
<dbReference type="PROSITE" id="PS51375">
    <property type="entry name" value="PPR"/>
    <property type="match status" value="7"/>
</dbReference>
<evidence type="ECO:0008006" key="7">
    <source>
        <dbReference type="Google" id="ProtNLM"/>
    </source>
</evidence>
<gene>
    <name evidence="5" type="ORF">CCMP2556_LOCUS15974</name>
</gene>
<dbReference type="NCBIfam" id="TIGR00756">
    <property type="entry name" value="PPR"/>
    <property type="match status" value="6"/>
</dbReference>
<feature type="repeat" description="PPR" evidence="2">
    <location>
        <begin position="241"/>
        <end position="275"/>
    </location>
</feature>
<comment type="caution">
    <text evidence="5">The sequence shown here is derived from an EMBL/GenBank/DDBJ whole genome shotgun (WGS) entry which is preliminary data.</text>
</comment>
<feature type="repeat" description="PPR" evidence="2">
    <location>
        <begin position="171"/>
        <end position="205"/>
    </location>
</feature>
<protein>
    <recommendedName>
        <fullName evidence="7">Pentacotripeptide-repeat region of PRORP domain-containing protein</fullName>
    </recommendedName>
</protein>
<dbReference type="InterPro" id="IPR011990">
    <property type="entry name" value="TPR-like_helical_dom_sf"/>
</dbReference>
<dbReference type="PANTHER" id="PTHR47447:SF17">
    <property type="entry name" value="OS12G0638900 PROTEIN"/>
    <property type="match status" value="1"/>
</dbReference>
<keyword evidence="4" id="KW-1133">Transmembrane helix</keyword>
<evidence type="ECO:0000313" key="5">
    <source>
        <dbReference type="EMBL" id="CAK9025377.1"/>
    </source>
</evidence>
<evidence type="ECO:0000256" key="2">
    <source>
        <dbReference type="PROSITE-ProRule" id="PRU00708"/>
    </source>
</evidence>
<dbReference type="SUPFAM" id="SSF81901">
    <property type="entry name" value="HCP-like"/>
    <property type="match status" value="1"/>
</dbReference>
<evidence type="ECO:0000256" key="3">
    <source>
        <dbReference type="SAM" id="MobiDB-lite"/>
    </source>
</evidence>
<keyword evidence="4" id="KW-0472">Membrane</keyword>
<feature type="region of interest" description="Disordered" evidence="3">
    <location>
        <begin position="78"/>
        <end position="98"/>
    </location>
</feature>
<feature type="repeat" description="PPR" evidence="2">
    <location>
        <begin position="361"/>
        <end position="395"/>
    </location>
</feature>
<evidence type="ECO:0000313" key="6">
    <source>
        <dbReference type="Proteomes" id="UP001642484"/>
    </source>
</evidence>
<feature type="transmembrane region" description="Helical" evidence="4">
    <location>
        <begin position="20"/>
        <end position="41"/>
    </location>
</feature>
<feature type="repeat" description="PPR" evidence="2">
    <location>
        <begin position="276"/>
        <end position="310"/>
    </location>
</feature>
<dbReference type="InterPro" id="IPR002885">
    <property type="entry name" value="PPR_rpt"/>
</dbReference>